<sequence>MVLKDVAVAAIAAWLKVSSIILLKLAFRHINRLASKLENRRRRGWERPWGRLWNSLPEETYRAP</sequence>
<dbReference type="EMBL" id="CP001843">
    <property type="protein sequence ID" value="AEF83625.1"/>
    <property type="molecule type" value="Genomic_DNA"/>
</dbReference>
<keyword evidence="1" id="KW-1133">Transmembrane helix</keyword>
<proteinExistence type="predicted"/>
<gene>
    <name evidence="2" type="ordered locus">TREPR_1285</name>
</gene>
<feature type="transmembrane region" description="Helical" evidence="1">
    <location>
        <begin position="6"/>
        <end position="27"/>
    </location>
</feature>
<keyword evidence="1" id="KW-0472">Membrane</keyword>
<name>F5YRE8_TREPZ</name>
<dbReference type="HOGENOM" id="CLU_2866525_0_0_12"/>
<reference evidence="3" key="1">
    <citation type="submission" date="2009-12" db="EMBL/GenBank/DDBJ databases">
        <title>Complete sequence of Treponema primitia strain ZAS-2.</title>
        <authorList>
            <person name="Tetu S.G."/>
            <person name="Matson E."/>
            <person name="Ren Q."/>
            <person name="Seshadri R."/>
            <person name="Elbourne L."/>
            <person name="Hassan K.A."/>
            <person name="Durkin A."/>
            <person name="Radune D."/>
            <person name="Mohamoud Y."/>
            <person name="Shay R."/>
            <person name="Jin S."/>
            <person name="Zhang X."/>
            <person name="Lucey K."/>
            <person name="Ballor N.R."/>
            <person name="Ottesen E."/>
            <person name="Rosenthal R."/>
            <person name="Allen A."/>
            <person name="Leadbetter J.R."/>
            <person name="Paulsen I.T."/>
        </authorList>
    </citation>
    <scope>NUCLEOTIDE SEQUENCE [LARGE SCALE GENOMIC DNA]</scope>
    <source>
        <strain evidence="3">ATCC BAA-887 / DSM 12427 / ZAS-2</strain>
    </source>
</reference>
<evidence type="ECO:0000313" key="3">
    <source>
        <dbReference type="Proteomes" id="UP000009223"/>
    </source>
</evidence>
<keyword evidence="1" id="KW-0812">Transmembrane</keyword>
<keyword evidence="3" id="KW-1185">Reference proteome</keyword>
<dbReference type="AlphaFoldDB" id="F5YRE8"/>
<dbReference type="STRING" id="545694.TREPR_1285"/>
<evidence type="ECO:0000313" key="2">
    <source>
        <dbReference type="EMBL" id="AEF83625.1"/>
    </source>
</evidence>
<reference evidence="2 3" key="2">
    <citation type="journal article" date="2011" name="ISME J.">
        <title>RNA-seq reveals cooperative metabolic interactions between two termite-gut spirochete species in co-culture.</title>
        <authorList>
            <person name="Rosenthal A.Z."/>
            <person name="Matson E.G."/>
            <person name="Eldar A."/>
            <person name="Leadbetter J.R."/>
        </authorList>
    </citation>
    <scope>NUCLEOTIDE SEQUENCE [LARGE SCALE GENOMIC DNA]</scope>
    <source>
        <strain evidence="3">ATCC BAA-887 / DSM 12427 / ZAS-2</strain>
    </source>
</reference>
<dbReference type="KEGG" id="tpi:TREPR_1285"/>
<accession>F5YRE8</accession>
<evidence type="ECO:0000256" key="1">
    <source>
        <dbReference type="SAM" id="Phobius"/>
    </source>
</evidence>
<organism evidence="2 3">
    <name type="scientific">Treponema primitia (strain ATCC BAA-887 / DSM 12427 / ZAS-2)</name>
    <dbReference type="NCBI Taxonomy" id="545694"/>
    <lineage>
        <taxon>Bacteria</taxon>
        <taxon>Pseudomonadati</taxon>
        <taxon>Spirochaetota</taxon>
        <taxon>Spirochaetia</taxon>
        <taxon>Spirochaetales</taxon>
        <taxon>Treponemataceae</taxon>
        <taxon>Treponema</taxon>
    </lineage>
</organism>
<dbReference type="Proteomes" id="UP000009223">
    <property type="component" value="Chromosome"/>
</dbReference>
<protein>
    <submittedName>
        <fullName evidence="2">Uncharacterized protein</fullName>
    </submittedName>
</protein>